<sequence>MTALAQCTRQHMRSATTGARFASTAASSPSPSHPPFFPVQASPSGSVRQTPKPPSHLWYTARPTLNATVESLERNLVQSRAYLFRQGLLRSIDPDALTSAASSPEIDAHAAQTVLAHPRERKWRVPDDMKTYLGTDGPLKARQYRRLTGILSKLEGLLPHARIADRLADNLATSGTPRLVLDPVALASGRALSGSDPELVDSVKGNAGEGLHAQIENLLERFRKVEVGGTQDRVVGKQRRLGKVDAYGRVYATGGRKEASAMVWIIPAAVSQPSADDAAVDPPIGRIIVNDRPFSSYFTLDAHRQNLVRPLSLTQTVGFFNIFVIVHGSGSAAQSEAVANGLAKAVAEWERVEYEAGRRPEPETTYRDILDRAGLIRRDPRAVERKKPGHVKSRKMPTWVKR</sequence>
<dbReference type="PANTHER" id="PTHR21569">
    <property type="entry name" value="RIBOSOMAL PROTEIN S9"/>
    <property type="match status" value="1"/>
</dbReference>
<accession>A0A511KEX3</accession>
<name>A0A511KEX3_RHOTO</name>
<proteinExistence type="inferred from homology"/>
<organism evidence="5 6">
    <name type="scientific">Rhodotorula toruloides</name>
    <name type="common">Yeast</name>
    <name type="synonym">Rhodosporidium toruloides</name>
    <dbReference type="NCBI Taxonomy" id="5286"/>
    <lineage>
        <taxon>Eukaryota</taxon>
        <taxon>Fungi</taxon>
        <taxon>Dikarya</taxon>
        <taxon>Basidiomycota</taxon>
        <taxon>Pucciniomycotina</taxon>
        <taxon>Microbotryomycetes</taxon>
        <taxon>Sporidiobolales</taxon>
        <taxon>Sporidiobolaceae</taxon>
        <taxon>Rhodotorula</taxon>
    </lineage>
</organism>
<feature type="compositionally biased region" description="Low complexity" evidence="4">
    <location>
        <begin position="21"/>
        <end position="30"/>
    </location>
</feature>
<protein>
    <submittedName>
        <fullName evidence="5">30S ribosomal protein s9</fullName>
    </submittedName>
</protein>
<keyword evidence="3" id="KW-0687">Ribonucleoprotein</keyword>
<dbReference type="GO" id="GO:0015935">
    <property type="term" value="C:small ribosomal subunit"/>
    <property type="evidence" value="ECO:0007669"/>
    <property type="project" value="TreeGrafter"/>
</dbReference>
<gene>
    <name evidence="5" type="ORF">Rt10032_c04g1981</name>
</gene>
<dbReference type="GO" id="GO:0003735">
    <property type="term" value="F:structural constituent of ribosome"/>
    <property type="evidence" value="ECO:0007669"/>
    <property type="project" value="InterPro"/>
</dbReference>
<evidence type="ECO:0000256" key="3">
    <source>
        <dbReference type="ARBA" id="ARBA00023274"/>
    </source>
</evidence>
<dbReference type="InterPro" id="IPR014721">
    <property type="entry name" value="Ribsml_uS5_D2-typ_fold_subgr"/>
</dbReference>
<dbReference type="Gene3D" id="3.30.230.10">
    <property type="match status" value="1"/>
</dbReference>
<dbReference type="InterPro" id="IPR000754">
    <property type="entry name" value="Ribosomal_uS9"/>
</dbReference>
<dbReference type="Pfam" id="PF00380">
    <property type="entry name" value="Ribosomal_S9"/>
    <property type="match status" value="1"/>
</dbReference>
<feature type="region of interest" description="Disordered" evidence="4">
    <location>
        <begin position="1"/>
        <end position="54"/>
    </location>
</feature>
<evidence type="ECO:0000256" key="2">
    <source>
        <dbReference type="ARBA" id="ARBA00022980"/>
    </source>
</evidence>
<feature type="compositionally biased region" description="Basic residues" evidence="4">
    <location>
        <begin position="387"/>
        <end position="402"/>
    </location>
</feature>
<evidence type="ECO:0000256" key="4">
    <source>
        <dbReference type="SAM" id="MobiDB-lite"/>
    </source>
</evidence>
<dbReference type="InterPro" id="IPR020568">
    <property type="entry name" value="Ribosomal_Su5_D2-typ_SF"/>
</dbReference>
<comment type="caution">
    <text evidence="5">The sequence shown here is derived from an EMBL/GenBank/DDBJ whole genome shotgun (WGS) entry which is preliminary data.</text>
</comment>
<reference evidence="5 6" key="1">
    <citation type="submission" date="2019-07" db="EMBL/GenBank/DDBJ databases">
        <title>Rhodotorula toruloides NBRC10032 genome sequencing.</title>
        <authorList>
            <person name="Shida Y."/>
            <person name="Takaku H."/>
            <person name="Ogasawara W."/>
            <person name="Mori K."/>
        </authorList>
    </citation>
    <scope>NUCLEOTIDE SEQUENCE [LARGE SCALE GENOMIC DNA]</scope>
    <source>
        <strain evidence="5 6">NBRC10032</strain>
    </source>
</reference>
<feature type="region of interest" description="Disordered" evidence="4">
    <location>
        <begin position="380"/>
        <end position="402"/>
    </location>
</feature>
<keyword evidence="2 5" id="KW-0689">Ribosomal protein</keyword>
<comment type="similarity">
    <text evidence="1">Belongs to the universal ribosomal protein uS9 family.</text>
</comment>
<dbReference type="GO" id="GO:0006412">
    <property type="term" value="P:translation"/>
    <property type="evidence" value="ECO:0007669"/>
    <property type="project" value="InterPro"/>
</dbReference>
<evidence type="ECO:0000313" key="5">
    <source>
        <dbReference type="EMBL" id="GEM07964.1"/>
    </source>
</evidence>
<dbReference type="Proteomes" id="UP000321518">
    <property type="component" value="Unassembled WGS sequence"/>
</dbReference>
<evidence type="ECO:0000256" key="1">
    <source>
        <dbReference type="ARBA" id="ARBA00005251"/>
    </source>
</evidence>
<feature type="compositionally biased region" description="Polar residues" evidence="4">
    <location>
        <begin position="1"/>
        <end position="17"/>
    </location>
</feature>
<dbReference type="AlphaFoldDB" id="A0A511KEX3"/>
<dbReference type="EMBL" id="BJWK01000004">
    <property type="protein sequence ID" value="GEM07964.1"/>
    <property type="molecule type" value="Genomic_DNA"/>
</dbReference>
<evidence type="ECO:0000313" key="6">
    <source>
        <dbReference type="Proteomes" id="UP000321518"/>
    </source>
</evidence>
<dbReference type="SUPFAM" id="SSF54211">
    <property type="entry name" value="Ribosomal protein S5 domain 2-like"/>
    <property type="match status" value="1"/>
</dbReference>
<dbReference type="GO" id="GO:0003723">
    <property type="term" value="F:RNA binding"/>
    <property type="evidence" value="ECO:0007669"/>
    <property type="project" value="TreeGrafter"/>
</dbReference>
<dbReference type="PANTHER" id="PTHR21569:SF1">
    <property type="entry name" value="SMALL RIBOSOMAL SUBUNIT PROTEIN US9M"/>
    <property type="match status" value="1"/>
</dbReference>
<dbReference type="OrthoDB" id="10254627at2759"/>